<keyword evidence="1" id="KW-0812">Transmembrane</keyword>
<dbReference type="Proteomes" id="UP001415857">
    <property type="component" value="Unassembled WGS sequence"/>
</dbReference>
<name>A0AAP0R7P0_LIQFO</name>
<keyword evidence="1" id="KW-1133">Transmembrane helix</keyword>
<sequence>MGGGGIMRAAGKVAGIGVINGGLRGVPAVSPAEHPVSAAARKASRPVSALASSSKEGQAGEVVAPVQRPSWEIDEWEFAGGEEELVLDSGESMARVVFGGVPTLEEAKSATSELKDALEKVYLKSPNSTGFGGSFIVHQELGMPLLSNSEYSETKACIASETTVTPSVPKHALQAFRLLNESPKTQAVVASIASDERVWEAVLKNKEFQELLHSQNTTGASFPGMDLSVNNSVADDGEFQDQESPKYIKESSVGSENQSENSGTGVMGILENIKLTVVDMVSNLSGYIHNIFGGPAAENTTANADADASEGPTFVERTIGASLMGLGMLVIMVVVLKRA</sequence>
<dbReference type="PANTHER" id="PTHR33625:SF4">
    <property type="entry name" value="OS08G0179900 PROTEIN"/>
    <property type="match status" value="1"/>
</dbReference>
<dbReference type="EMBL" id="JBBPBK010000015">
    <property type="protein sequence ID" value="KAK9268636.1"/>
    <property type="molecule type" value="Genomic_DNA"/>
</dbReference>
<keyword evidence="3" id="KW-1185">Reference proteome</keyword>
<gene>
    <name evidence="2" type="ORF">L1049_000393</name>
</gene>
<reference evidence="2 3" key="1">
    <citation type="journal article" date="2024" name="Plant J.">
        <title>Genome sequences and population genomics reveal climatic adaptation and genomic divergence between two closely related sweetgum species.</title>
        <authorList>
            <person name="Xu W.Q."/>
            <person name="Ren C.Q."/>
            <person name="Zhang X.Y."/>
            <person name="Comes H.P."/>
            <person name="Liu X.H."/>
            <person name="Li Y.G."/>
            <person name="Kettle C.J."/>
            <person name="Jalonen R."/>
            <person name="Gaisberger H."/>
            <person name="Ma Y.Z."/>
            <person name="Qiu Y.X."/>
        </authorList>
    </citation>
    <scope>NUCLEOTIDE SEQUENCE [LARGE SCALE GENOMIC DNA]</scope>
    <source>
        <strain evidence="2">Hangzhou</strain>
    </source>
</reference>
<feature type="transmembrane region" description="Helical" evidence="1">
    <location>
        <begin position="319"/>
        <end position="336"/>
    </location>
</feature>
<keyword evidence="1" id="KW-0472">Membrane</keyword>
<evidence type="ECO:0000256" key="1">
    <source>
        <dbReference type="SAM" id="Phobius"/>
    </source>
</evidence>
<comment type="caution">
    <text evidence="2">The sequence shown here is derived from an EMBL/GenBank/DDBJ whole genome shotgun (WGS) entry which is preliminary data.</text>
</comment>
<protein>
    <submittedName>
        <fullName evidence="2">Uncharacterized protein</fullName>
    </submittedName>
</protein>
<evidence type="ECO:0000313" key="3">
    <source>
        <dbReference type="Proteomes" id="UP001415857"/>
    </source>
</evidence>
<accession>A0AAP0R7P0</accession>
<dbReference type="AlphaFoldDB" id="A0AAP0R7P0"/>
<dbReference type="PANTHER" id="PTHR33625">
    <property type="entry name" value="OS08G0179900 PROTEIN"/>
    <property type="match status" value="1"/>
</dbReference>
<evidence type="ECO:0000313" key="2">
    <source>
        <dbReference type="EMBL" id="KAK9268636.1"/>
    </source>
</evidence>
<proteinExistence type="predicted"/>
<organism evidence="2 3">
    <name type="scientific">Liquidambar formosana</name>
    <name type="common">Formosan gum</name>
    <dbReference type="NCBI Taxonomy" id="63359"/>
    <lineage>
        <taxon>Eukaryota</taxon>
        <taxon>Viridiplantae</taxon>
        <taxon>Streptophyta</taxon>
        <taxon>Embryophyta</taxon>
        <taxon>Tracheophyta</taxon>
        <taxon>Spermatophyta</taxon>
        <taxon>Magnoliopsida</taxon>
        <taxon>eudicotyledons</taxon>
        <taxon>Gunneridae</taxon>
        <taxon>Pentapetalae</taxon>
        <taxon>Saxifragales</taxon>
        <taxon>Altingiaceae</taxon>
        <taxon>Liquidambar</taxon>
    </lineage>
</organism>